<dbReference type="EMBL" id="CAKLCB010000151">
    <property type="protein sequence ID" value="CAH0515948.1"/>
    <property type="molecule type" value="Genomic_DNA"/>
</dbReference>
<organism evidence="2 3">
    <name type="scientific">Peronospora belbahrii</name>
    <dbReference type="NCBI Taxonomy" id="622444"/>
    <lineage>
        <taxon>Eukaryota</taxon>
        <taxon>Sar</taxon>
        <taxon>Stramenopiles</taxon>
        <taxon>Oomycota</taxon>
        <taxon>Peronosporomycetes</taxon>
        <taxon>Peronosporales</taxon>
        <taxon>Peronosporaceae</taxon>
        <taxon>Peronospora</taxon>
    </lineage>
</organism>
<evidence type="ECO:0000256" key="1">
    <source>
        <dbReference type="SAM" id="MobiDB-lite"/>
    </source>
</evidence>
<name>A0ABN8CXQ0_9STRA</name>
<keyword evidence="3" id="KW-1185">Reference proteome</keyword>
<gene>
    <name evidence="2" type="ORF">PBS001_LOCUS2635</name>
</gene>
<sequence length="89" mass="10207">MAPDDLLSGRSLTSEETQRFMDRMLDEVRLSVSREMQFIEEEERRRGVGNANDISVTSAEHEQHTDEDDDDRIGSETYLNDDGVLTTEI</sequence>
<reference evidence="2 3" key="1">
    <citation type="submission" date="2021-11" db="EMBL/GenBank/DDBJ databases">
        <authorList>
            <person name="Islam A."/>
            <person name="Islam S."/>
            <person name="Flora M.S."/>
            <person name="Rahman M."/>
            <person name="Ziaur R.M."/>
            <person name="Epstein J.H."/>
            <person name="Hassan M."/>
            <person name="Klassen M."/>
            <person name="Woodard K."/>
            <person name="Webb A."/>
            <person name="Webby R.J."/>
            <person name="El Zowalaty M.E."/>
        </authorList>
    </citation>
    <scope>NUCLEOTIDE SEQUENCE [LARGE SCALE GENOMIC DNA]</scope>
    <source>
        <strain evidence="2">Pbs1</strain>
    </source>
</reference>
<protein>
    <submittedName>
        <fullName evidence="2">Uncharacterized protein</fullName>
    </submittedName>
</protein>
<comment type="caution">
    <text evidence="2">The sequence shown here is derived from an EMBL/GenBank/DDBJ whole genome shotgun (WGS) entry which is preliminary data.</text>
</comment>
<accession>A0ABN8CXQ0</accession>
<evidence type="ECO:0000313" key="2">
    <source>
        <dbReference type="EMBL" id="CAH0515948.1"/>
    </source>
</evidence>
<dbReference type="Proteomes" id="UP001158986">
    <property type="component" value="Unassembled WGS sequence"/>
</dbReference>
<feature type="region of interest" description="Disordered" evidence="1">
    <location>
        <begin position="41"/>
        <end position="89"/>
    </location>
</feature>
<evidence type="ECO:0000313" key="3">
    <source>
        <dbReference type="Proteomes" id="UP001158986"/>
    </source>
</evidence>
<proteinExistence type="predicted"/>